<keyword evidence="2" id="KW-0789">Thiol protease inhibitor</keyword>
<reference evidence="3 4" key="1">
    <citation type="submission" date="2020-07" db="EMBL/GenBank/DDBJ databases">
        <title>Draft whole-genome sequence of Heliobacterium chlorum DSM 3682, type strain.</title>
        <authorList>
            <person name="Kyndt J.A."/>
            <person name="Meyer T.E."/>
            <person name="Imhoff J.F."/>
        </authorList>
    </citation>
    <scope>NUCLEOTIDE SEQUENCE [LARGE SCALE GENOMIC DNA]</scope>
    <source>
        <strain evidence="3 4">DSM 3682</strain>
    </source>
</reference>
<evidence type="ECO:0008006" key="5">
    <source>
        <dbReference type="Google" id="ProtNLM"/>
    </source>
</evidence>
<dbReference type="RefSeq" id="WP_188042097.1">
    <property type="nucleotide sequence ID" value="NZ_JACVHF010000066.1"/>
</dbReference>
<evidence type="ECO:0000256" key="1">
    <source>
        <dbReference type="ARBA" id="ARBA00022690"/>
    </source>
</evidence>
<sequence length="113" mass="12953">MEEQFPKVITVHAKDSGGVIELTAADIVVVIFQENPSCGVVLELIKKPDRDKLMLLKEEEWTPPGVHASGIGWQYWVFFSKRQGEAVAEFQKYSEGTPDKRITYRFDIKKRII</sequence>
<keyword evidence="1" id="KW-0646">Protease inhibitor</keyword>
<keyword evidence="4" id="KW-1185">Reference proteome</keyword>
<evidence type="ECO:0000313" key="4">
    <source>
        <dbReference type="Proteomes" id="UP000617402"/>
    </source>
</evidence>
<proteinExistence type="predicted"/>
<dbReference type="Proteomes" id="UP000617402">
    <property type="component" value="Unassembled WGS sequence"/>
</dbReference>
<dbReference type="SUPFAM" id="SSF141066">
    <property type="entry name" value="ICP-like"/>
    <property type="match status" value="1"/>
</dbReference>
<dbReference type="InterPro" id="IPR036331">
    <property type="entry name" value="Chagasin-like_sf"/>
</dbReference>
<comment type="caution">
    <text evidence="3">The sequence shown here is derived from an EMBL/GenBank/DDBJ whole genome shotgun (WGS) entry which is preliminary data.</text>
</comment>
<organism evidence="3 4">
    <name type="scientific">Heliobacterium chlorum</name>
    <dbReference type="NCBI Taxonomy" id="2698"/>
    <lineage>
        <taxon>Bacteria</taxon>
        <taxon>Bacillati</taxon>
        <taxon>Bacillota</taxon>
        <taxon>Clostridia</taxon>
        <taxon>Eubacteriales</taxon>
        <taxon>Heliobacteriaceae</taxon>
        <taxon>Heliobacterium</taxon>
    </lineage>
</organism>
<name>A0ABR7T7E2_HELCL</name>
<evidence type="ECO:0000256" key="2">
    <source>
        <dbReference type="ARBA" id="ARBA00022704"/>
    </source>
</evidence>
<evidence type="ECO:0000313" key="3">
    <source>
        <dbReference type="EMBL" id="MBC9786679.1"/>
    </source>
</evidence>
<protein>
    <recommendedName>
        <fullName evidence="5">Proteinase inhibitor I42 chagasin domain-containing protein</fullName>
    </recommendedName>
</protein>
<dbReference type="Gene3D" id="2.60.40.2020">
    <property type="match status" value="1"/>
</dbReference>
<accession>A0ABR7T7E2</accession>
<gene>
    <name evidence="3" type="ORF">H1S01_19750</name>
</gene>
<dbReference type="EMBL" id="JACVHF010000066">
    <property type="protein sequence ID" value="MBC9786679.1"/>
    <property type="molecule type" value="Genomic_DNA"/>
</dbReference>